<dbReference type="InterPro" id="IPR021339">
    <property type="entry name" value="DUF2956"/>
</dbReference>
<dbReference type="Proteomes" id="UP000189431">
    <property type="component" value="Unassembled WGS sequence"/>
</dbReference>
<accession>A0ABX3KTM5</accession>
<evidence type="ECO:0000313" key="3">
    <source>
        <dbReference type="EMBL" id="OOF35098.1"/>
    </source>
</evidence>
<sequence>MAKAKANATISPETQQDAMRVAKATQKPGQTKAQTKLIAQGIEKGIAQYKKEQKAKAREQDKARKKQQNKPSSAAPVKASQAPVDDLTPAEPGLDKSYSSLPWLLLVISWIGFIGYILVRA</sequence>
<proteinExistence type="predicted"/>
<dbReference type="Pfam" id="PF11169">
    <property type="entry name" value="DUF2956"/>
    <property type="match status" value="1"/>
</dbReference>
<keyword evidence="2" id="KW-0472">Membrane</keyword>
<evidence type="ECO:0000313" key="4">
    <source>
        <dbReference type="Proteomes" id="UP000189431"/>
    </source>
</evidence>
<evidence type="ECO:0000256" key="1">
    <source>
        <dbReference type="SAM" id="MobiDB-lite"/>
    </source>
</evidence>
<feature type="compositionally biased region" description="Basic and acidic residues" evidence="1">
    <location>
        <begin position="49"/>
        <end position="62"/>
    </location>
</feature>
<organism evidence="3 4">
    <name type="scientific">Salinivibrio costicola subsp. alcaliphilus</name>
    <dbReference type="NCBI Taxonomy" id="272773"/>
    <lineage>
        <taxon>Bacteria</taxon>
        <taxon>Pseudomonadati</taxon>
        <taxon>Pseudomonadota</taxon>
        <taxon>Gammaproteobacteria</taxon>
        <taxon>Vibrionales</taxon>
        <taxon>Vibrionaceae</taxon>
        <taxon>Salinivibrio</taxon>
    </lineage>
</organism>
<feature type="compositionally biased region" description="Polar residues" evidence="1">
    <location>
        <begin position="8"/>
        <end position="17"/>
    </location>
</feature>
<dbReference type="EMBL" id="MUFR01000004">
    <property type="protein sequence ID" value="OOF35098.1"/>
    <property type="molecule type" value="Genomic_DNA"/>
</dbReference>
<evidence type="ECO:0000256" key="2">
    <source>
        <dbReference type="SAM" id="Phobius"/>
    </source>
</evidence>
<name>A0ABX3KTM5_SALCS</name>
<gene>
    <name evidence="3" type="ORF">BZJ21_02305</name>
</gene>
<evidence type="ECO:0008006" key="5">
    <source>
        <dbReference type="Google" id="ProtNLM"/>
    </source>
</evidence>
<keyword evidence="2" id="KW-0812">Transmembrane</keyword>
<keyword evidence="4" id="KW-1185">Reference proteome</keyword>
<comment type="caution">
    <text evidence="3">The sequence shown here is derived from an EMBL/GenBank/DDBJ whole genome shotgun (WGS) entry which is preliminary data.</text>
</comment>
<dbReference type="RefSeq" id="WP_077461601.1">
    <property type="nucleotide sequence ID" value="NZ_MUFR01000004.1"/>
</dbReference>
<keyword evidence="2" id="KW-1133">Transmembrane helix</keyword>
<feature type="transmembrane region" description="Helical" evidence="2">
    <location>
        <begin position="101"/>
        <end position="119"/>
    </location>
</feature>
<feature type="region of interest" description="Disordered" evidence="1">
    <location>
        <begin position="49"/>
        <end position="92"/>
    </location>
</feature>
<reference evidence="4" key="1">
    <citation type="submission" date="2017-01" db="EMBL/GenBank/DDBJ databases">
        <title>Draft genome of the species Salinivibrio costicola subsp. alcaliphilus.</title>
        <authorList>
            <person name="Lopez-Hermoso C."/>
            <person name="De La Haba R."/>
            <person name="Sanchez-Porro C."/>
            <person name="Ventosa A."/>
        </authorList>
    </citation>
    <scope>NUCLEOTIDE SEQUENCE [LARGE SCALE GENOMIC DNA]</scope>
    <source>
        <strain evidence="4">CBH448</strain>
    </source>
</reference>
<feature type="region of interest" description="Disordered" evidence="1">
    <location>
        <begin position="1"/>
        <end position="34"/>
    </location>
</feature>
<protein>
    <recommendedName>
        <fullName evidence="5">DUF2956 domain-containing protein</fullName>
    </recommendedName>
</protein>